<accession>A0A7J2RZT5</accession>
<name>A0A7J2RZT5_9EURY</name>
<organism evidence="1">
    <name type="scientific">Candidatus Syntropharchaeum butanivorans</name>
    <dbReference type="NCBI Taxonomy" id="1839936"/>
    <lineage>
        <taxon>Archaea</taxon>
        <taxon>Methanobacteriati</taxon>
        <taxon>Methanobacteriota</taxon>
        <taxon>Stenosarchaea group</taxon>
        <taxon>Methanomicrobia</taxon>
        <taxon>Methanosarcinales</taxon>
        <taxon>ANME-2 cluster</taxon>
        <taxon>Candidatus Syntropharchaeum</taxon>
    </lineage>
</organism>
<sequence length="89" mass="10391">MKSLIDYSLNEKYEKVKRLGDRLAEVDSLIDRGAFRMRRIRLIRGIASPLPLRPIFDRTRPAEGRTFCRVGIWCAYIASPPRRLSESLR</sequence>
<evidence type="ECO:0000313" key="1">
    <source>
        <dbReference type="EMBL" id="HEC56741.1"/>
    </source>
</evidence>
<dbReference type="Proteomes" id="UP000885936">
    <property type="component" value="Unassembled WGS sequence"/>
</dbReference>
<reference evidence="1" key="1">
    <citation type="journal article" date="2020" name="mSystems">
        <title>Genome- and Community-Level Interaction Insights into Carbon Utilization and Element Cycling Functions of Hydrothermarchaeota in Hydrothermal Sediment.</title>
        <authorList>
            <person name="Zhou Z."/>
            <person name="Liu Y."/>
            <person name="Xu W."/>
            <person name="Pan J."/>
            <person name="Luo Z.H."/>
            <person name="Li M."/>
        </authorList>
    </citation>
    <scope>NUCLEOTIDE SEQUENCE [LARGE SCALE GENOMIC DNA]</scope>
    <source>
        <strain evidence="1">HyVt-386</strain>
    </source>
</reference>
<gene>
    <name evidence="1" type="ORF">ENI32_02490</name>
</gene>
<protein>
    <submittedName>
        <fullName evidence="1">Uncharacterized protein</fullName>
    </submittedName>
</protein>
<dbReference type="AlphaFoldDB" id="A0A7J2RZT5"/>
<dbReference type="EMBL" id="DRIE01000039">
    <property type="protein sequence ID" value="HEC56741.1"/>
    <property type="molecule type" value="Genomic_DNA"/>
</dbReference>
<proteinExistence type="predicted"/>
<comment type="caution">
    <text evidence="1">The sequence shown here is derived from an EMBL/GenBank/DDBJ whole genome shotgun (WGS) entry which is preliminary data.</text>
</comment>